<gene>
    <name evidence="1" type="ORF">Patl1_12532</name>
</gene>
<organism evidence="1 2">
    <name type="scientific">Pistacia atlantica</name>
    <dbReference type="NCBI Taxonomy" id="434234"/>
    <lineage>
        <taxon>Eukaryota</taxon>
        <taxon>Viridiplantae</taxon>
        <taxon>Streptophyta</taxon>
        <taxon>Embryophyta</taxon>
        <taxon>Tracheophyta</taxon>
        <taxon>Spermatophyta</taxon>
        <taxon>Magnoliopsida</taxon>
        <taxon>eudicotyledons</taxon>
        <taxon>Gunneridae</taxon>
        <taxon>Pentapetalae</taxon>
        <taxon>rosids</taxon>
        <taxon>malvids</taxon>
        <taxon>Sapindales</taxon>
        <taxon>Anacardiaceae</taxon>
        <taxon>Pistacia</taxon>
    </lineage>
</organism>
<protein>
    <submittedName>
        <fullName evidence="1">Uncharacterized protein</fullName>
    </submittedName>
</protein>
<name>A0ACC1AUH9_9ROSI</name>
<evidence type="ECO:0000313" key="2">
    <source>
        <dbReference type="Proteomes" id="UP001164250"/>
    </source>
</evidence>
<proteinExistence type="predicted"/>
<keyword evidence="2" id="KW-1185">Reference proteome</keyword>
<dbReference type="Proteomes" id="UP001164250">
    <property type="component" value="Chromosome 8"/>
</dbReference>
<dbReference type="EMBL" id="CM047904">
    <property type="protein sequence ID" value="KAJ0090248.1"/>
    <property type="molecule type" value="Genomic_DNA"/>
</dbReference>
<evidence type="ECO:0000313" key="1">
    <source>
        <dbReference type="EMBL" id="KAJ0090248.1"/>
    </source>
</evidence>
<accession>A0ACC1AUH9</accession>
<reference evidence="2" key="1">
    <citation type="journal article" date="2023" name="G3 (Bethesda)">
        <title>Genome assembly and association tests identify interacting loci associated with vigor, precocity, and sex in interspecific pistachio rootstocks.</title>
        <authorList>
            <person name="Palmer W."/>
            <person name="Jacygrad E."/>
            <person name="Sagayaradj S."/>
            <person name="Cavanaugh K."/>
            <person name="Han R."/>
            <person name="Bertier L."/>
            <person name="Beede B."/>
            <person name="Kafkas S."/>
            <person name="Golino D."/>
            <person name="Preece J."/>
            <person name="Michelmore R."/>
        </authorList>
    </citation>
    <scope>NUCLEOTIDE SEQUENCE [LARGE SCALE GENOMIC DNA]</scope>
</reference>
<comment type="caution">
    <text evidence="1">The sequence shown here is derived from an EMBL/GenBank/DDBJ whole genome shotgun (WGS) entry which is preliminary data.</text>
</comment>
<sequence>MNNASLDWEKERIVVAAQALIVMHICSYHLLTKDVFIIGPEY</sequence>